<comment type="caution">
    <text evidence="2">The sequence shown here is derived from an EMBL/GenBank/DDBJ whole genome shotgun (WGS) entry which is preliminary data.</text>
</comment>
<proteinExistence type="predicted"/>
<dbReference type="PROSITE" id="PS50075">
    <property type="entry name" value="CARRIER"/>
    <property type="match status" value="1"/>
</dbReference>
<dbReference type="Gene3D" id="1.10.1200.10">
    <property type="entry name" value="ACP-like"/>
    <property type="match status" value="1"/>
</dbReference>
<reference evidence="2 3" key="1">
    <citation type="submission" date="2017-08" db="EMBL/GenBank/DDBJ databases">
        <title>Infants hospitalized years apart are colonized by the same room-sourced microbial strains.</title>
        <authorList>
            <person name="Brooks B."/>
            <person name="Olm M.R."/>
            <person name="Firek B.A."/>
            <person name="Baker R."/>
            <person name="Thomas B.C."/>
            <person name="Morowitz M.J."/>
            <person name="Banfield J.F."/>
        </authorList>
    </citation>
    <scope>NUCLEOTIDE SEQUENCE [LARGE SCALE GENOMIC DNA]</scope>
    <source>
        <strain evidence="2">S2_003_000_R2_11</strain>
    </source>
</reference>
<dbReference type="InterPro" id="IPR036736">
    <property type="entry name" value="ACP-like_sf"/>
</dbReference>
<name>A0A2W5UB11_CERSP</name>
<dbReference type="AlphaFoldDB" id="A0A2W5UB11"/>
<dbReference type="Proteomes" id="UP000248975">
    <property type="component" value="Unassembled WGS sequence"/>
</dbReference>
<evidence type="ECO:0000259" key="1">
    <source>
        <dbReference type="PROSITE" id="PS50075"/>
    </source>
</evidence>
<sequence>MKTRSEIQLAIHAAIADVVAGDMTITPDTHLHDTLGMDSLDITALTLTLEPVLGITIPTEDEGKIGNMTVRDLTDYLEARL</sequence>
<dbReference type="InterPro" id="IPR009081">
    <property type="entry name" value="PP-bd_ACP"/>
</dbReference>
<protein>
    <submittedName>
        <fullName evidence="2">Acyl carrier protein</fullName>
    </submittedName>
</protein>
<evidence type="ECO:0000313" key="2">
    <source>
        <dbReference type="EMBL" id="PZQ95150.1"/>
    </source>
</evidence>
<gene>
    <name evidence="2" type="ORF">DI533_20075</name>
</gene>
<accession>A0A2W5UB11</accession>
<feature type="domain" description="Carrier" evidence="1">
    <location>
        <begin position="2"/>
        <end position="81"/>
    </location>
</feature>
<dbReference type="Pfam" id="PF00550">
    <property type="entry name" value="PP-binding"/>
    <property type="match status" value="1"/>
</dbReference>
<evidence type="ECO:0000313" key="3">
    <source>
        <dbReference type="Proteomes" id="UP000248975"/>
    </source>
</evidence>
<dbReference type="EMBL" id="QFQS01000009">
    <property type="protein sequence ID" value="PZQ95150.1"/>
    <property type="molecule type" value="Genomic_DNA"/>
</dbReference>
<organism evidence="2 3">
    <name type="scientific">Cereibacter sphaeroides</name>
    <name type="common">Rhodobacter sphaeroides</name>
    <dbReference type="NCBI Taxonomy" id="1063"/>
    <lineage>
        <taxon>Bacteria</taxon>
        <taxon>Pseudomonadati</taxon>
        <taxon>Pseudomonadota</taxon>
        <taxon>Alphaproteobacteria</taxon>
        <taxon>Rhodobacterales</taxon>
        <taxon>Paracoccaceae</taxon>
        <taxon>Cereibacter</taxon>
    </lineage>
</organism>
<dbReference type="SUPFAM" id="SSF47336">
    <property type="entry name" value="ACP-like"/>
    <property type="match status" value="1"/>
</dbReference>